<comment type="caution">
    <text evidence="2">The sequence shown here is derived from an EMBL/GenBank/DDBJ whole genome shotgun (WGS) entry which is preliminary data.</text>
</comment>
<sequence length="162" mass="17640">MPTSTHLVVPWRNARPSKERAVCRVCIAGCARSCKMCCKCNYHNQYVVMKSCYDVRVTMCPAMLADDIALALALVDQMDTALAVLQPESPKEPRCSLPEAHSHVQHFAEACGQLETLLLCLGAAEKPGVLQQLQQVSGHGSASQVPISPTRPHWVPHPALDA</sequence>
<dbReference type="AlphaFoldDB" id="A0A699Z279"/>
<accession>A0A699Z279</accession>
<gene>
    <name evidence="2" type="ORF">HaLaN_09482</name>
</gene>
<name>A0A699Z279_HAELA</name>
<evidence type="ECO:0000313" key="2">
    <source>
        <dbReference type="EMBL" id="GFH13568.1"/>
    </source>
</evidence>
<dbReference type="Proteomes" id="UP000485058">
    <property type="component" value="Unassembled WGS sequence"/>
</dbReference>
<protein>
    <submittedName>
        <fullName evidence="2">Uncharacterized protein</fullName>
    </submittedName>
</protein>
<evidence type="ECO:0000256" key="1">
    <source>
        <dbReference type="SAM" id="MobiDB-lite"/>
    </source>
</evidence>
<reference evidence="2 3" key="1">
    <citation type="submission" date="2020-02" db="EMBL/GenBank/DDBJ databases">
        <title>Draft genome sequence of Haematococcus lacustris strain NIES-144.</title>
        <authorList>
            <person name="Morimoto D."/>
            <person name="Nakagawa S."/>
            <person name="Yoshida T."/>
            <person name="Sawayama S."/>
        </authorList>
    </citation>
    <scope>NUCLEOTIDE SEQUENCE [LARGE SCALE GENOMIC DNA]</scope>
    <source>
        <strain evidence="2 3">NIES-144</strain>
    </source>
</reference>
<organism evidence="2 3">
    <name type="scientific">Haematococcus lacustris</name>
    <name type="common">Green alga</name>
    <name type="synonym">Haematococcus pluvialis</name>
    <dbReference type="NCBI Taxonomy" id="44745"/>
    <lineage>
        <taxon>Eukaryota</taxon>
        <taxon>Viridiplantae</taxon>
        <taxon>Chlorophyta</taxon>
        <taxon>core chlorophytes</taxon>
        <taxon>Chlorophyceae</taxon>
        <taxon>CS clade</taxon>
        <taxon>Chlamydomonadales</taxon>
        <taxon>Haematococcaceae</taxon>
        <taxon>Haematococcus</taxon>
    </lineage>
</organism>
<keyword evidence="3" id="KW-1185">Reference proteome</keyword>
<evidence type="ECO:0000313" key="3">
    <source>
        <dbReference type="Proteomes" id="UP000485058"/>
    </source>
</evidence>
<feature type="region of interest" description="Disordered" evidence="1">
    <location>
        <begin position="141"/>
        <end position="162"/>
    </location>
</feature>
<proteinExistence type="predicted"/>
<dbReference type="EMBL" id="BLLF01000628">
    <property type="protein sequence ID" value="GFH13568.1"/>
    <property type="molecule type" value="Genomic_DNA"/>
</dbReference>